<organism evidence="2 3">
    <name type="scientific">Burkholderia multivorans CGD2</name>
    <dbReference type="NCBI Taxonomy" id="513052"/>
    <lineage>
        <taxon>Bacteria</taxon>
        <taxon>Pseudomonadati</taxon>
        <taxon>Pseudomonadota</taxon>
        <taxon>Betaproteobacteria</taxon>
        <taxon>Burkholderiales</taxon>
        <taxon>Burkholderiaceae</taxon>
        <taxon>Burkholderia</taxon>
        <taxon>Burkholderia cepacia complex</taxon>
    </lineage>
</organism>
<dbReference type="InterPro" id="IPR056078">
    <property type="entry name" value="DUF7661"/>
</dbReference>
<dbReference type="EMBL" id="ACFC01000001">
    <property type="protein sequence ID" value="EEE09210.1"/>
    <property type="molecule type" value="Genomic_DNA"/>
</dbReference>
<gene>
    <name evidence="2" type="ORF">BURMUCGD2_4582</name>
</gene>
<sequence>MQAAGAFIFGSNAMPDEYRFNAFGRRLAVVRRSDGWAVFDLGVEGKRRPADLHIPPTLAADELAQYLGDLLHEAATPGNSEVVPIAPPDRDGKSG</sequence>
<dbReference type="Pfam" id="PF24697">
    <property type="entry name" value="DUF7661"/>
    <property type="match status" value="1"/>
</dbReference>
<dbReference type="AlphaFoldDB" id="B9BHM7"/>
<comment type="caution">
    <text evidence="2">The sequence shown here is derived from an EMBL/GenBank/DDBJ whole genome shotgun (WGS) entry which is preliminary data.</text>
</comment>
<dbReference type="Proteomes" id="UP000004535">
    <property type="component" value="Unassembled WGS sequence"/>
</dbReference>
<accession>B9BHM7</accession>
<reference evidence="2 3" key="1">
    <citation type="journal article" date="2012" name="J. Bacteriol.">
        <title>Draft Genome Sequence Determination for Cystic Fibrosis and Chronic Granulomatous Disease Burkholderia multivorans Isolates.</title>
        <authorList>
            <person name="Varga J.J."/>
            <person name="Losada L."/>
            <person name="Zelazny A.M."/>
            <person name="Brinkac L."/>
            <person name="Harkins D."/>
            <person name="Radune D."/>
            <person name="Hostetler J."/>
            <person name="Sampaio E.P."/>
            <person name="Ronning C.M."/>
            <person name="Nierman W.C."/>
            <person name="Greenberg D.E."/>
            <person name="Holland S.M."/>
            <person name="Goldberg J.B."/>
        </authorList>
    </citation>
    <scope>NUCLEOTIDE SEQUENCE [LARGE SCALE GENOMIC DNA]</scope>
    <source>
        <strain evidence="2 3">CGD2</strain>
    </source>
</reference>
<protein>
    <recommendedName>
        <fullName evidence="1">DUF7661 domain-containing protein</fullName>
    </recommendedName>
</protein>
<evidence type="ECO:0000259" key="1">
    <source>
        <dbReference type="Pfam" id="PF24697"/>
    </source>
</evidence>
<evidence type="ECO:0000313" key="3">
    <source>
        <dbReference type="Proteomes" id="UP000004535"/>
    </source>
</evidence>
<proteinExistence type="predicted"/>
<feature type="domain" description="DUF7661" evidence="1">
    <location>
        <begin position="17"/>
        <end position="85"/>
    </location>
</feature>
<evidence type="ECO:0000313" key="2">
    <source>
        <dbReference type="EMBL" id="EEE09210.1"/>
    </source>
</evidence>
<name>B9BHM7_9BURK</name>